<dbReference type="Gene3D" id="1.10.238.10">
    <property type="entry name" value="EF-hand"/>
    <property type="match status" value="1"/>
</dbReference>
<dbReference type="InterPro" id="IPR018247">
    <property type="entry name" value="EF_Hand_1_Ca_BS"/>
</dbReference>
<keyword evidence="4" id="KW-1185">Reference proteome</keyword>
<dbReference type="EMBL" id="CXSU01000012">
    <property type="protein sequence ID" value="CTQ51019.1"/>
    <property type="molecule type" value="Genomic_DNA"/>
</dbReference>
<sequence length="182" mass="19041">MGGDLREIARVLATRLAGNRPIDGGRARGVAGHRNRAQTGTERTHPAPPPHTGERPMTRQTIISLGLILASTVAASAQVSWDVNADGQLDPGEFVDGFGNLGTFAKFDGDGDASLNSDEWGNGLGTVGEYVNMDLNADGGVDEAEFNALLFNRYDGDGSGTIDTGEMALIEADLAEDGLLAR</sequence>
<dbReference type="Pfam" id="PF13202">
    <property type="entry name" value="EF-hand_5"/>
    <property type="match status" value="1"/>
</dbReference>
<protein>
    <submittedName>
        <fullName evidence="3">EF hand</fullName>
    </submittedName>
</protein>
<dbReference type="SUPFAM" id="SSF47473">
    <property type="entry name" value="EF-hand"/>
    <property type="match status" value="1"/>
</dbReference>
<reference evidence="3 4" key="1">
    <citation type="submission" date="2015-07" db="EMBL/GenBank/DDBJ databases">
        <authorList>
            <person name="Noorani M."/>
        </authorList>
    </citation>
    <scope>NUCLEOTIDE SEQUENCE [LARGE SCALE GENOMIC DNA]</scope>
    <source>
        <strain evidence="3 4">CECT 7802</strain>
    </source>
</reference>
<evidence type="ECO:0000259" key="2">
    <source>
        <dbReference type="Pfam" id="PF13202"/>
    </source>
</evidence>
<dbReference type="InterPro" id="IPR011992">
    <property type="entry name" value="EF-hand-dom_pair"/>
</dbReference>
<accession>A0A0M6YMF1</accession>
<dbReference type="InterPro" id="IPR002048">
    <property type="entry name" value="EF_hand_dom"/>
</dbReference>
<organism evidence="3 4">
    <name type="scientific">Jannaschia donghaensis</name>
    <dbReference type="NCBI Taxonomy" id="420998"/>
    <lineage>
        <taxon>Bacteria</taxon>
        <taxon>Pseudomonadati</taxon>
        <taxon>Pseudomonadota</taxon>
        <taxon>Alphaproteobacteria</taxon>
        <taxon>Rhodobacterales</taxon>
        <taxon>Roseobacteraceae</taxon>
        <taxon>Jannaschia</taxon>
    </lineage>
</organism>
<name>A0A0M6YMF1_9RHOB</name>
<evidence type="ECO:0000313" key="4">
    <source>
        <dbReference type="Proteomes" id="UP000049222"/>
    </source>
</evidence>
<dbReference type="RefSeq" id="WP_055086774.1">
    <property type="nucleotide sequence ID" value="NZ_CXSU01000012.1"/>
</dbReference>
<evidence type="ECO:0000313" key="3">
    <source>
        <dbReference type="EMBL" id="CTQ51019.1"/>
    </source>
</evidence>
<dbReference type="GO" id="GO:0005509">
    <property type="term" value="F:calcium ion binding"/>
    <property type="evidence" value="ECO:0007669"/>
    <property type="project" value="InterPro"/>
</dbReference>
<feature type="region of interest" description="Disordered" evidence="1">
    <location>
        <begin position="20"/>
        <end position="56"/>
    </location>
</feature>
<evidence type="ECO:0000256" key="1">
    <source>
        <dbReference type="SAM" id="MobiDB-lite"/>
    </source>
</evidence>
<proteinExistence type="predicted"/>
<feature type="domain" description="EF-hand" evidence="2">
    <location>
        <begin position="150"/>
        <end position="166"/>
    </location>
</feature>
<gene>
    <name evidence="3" type="ORF">JDO7802_03053</name>
</gene>
<dbReference type="Proteomes" id="UP000049222">
    <property type="component" value="Unassembled WGS sequence"/>
</dbReference>
<dbReference type="PROSITE" id="PS00018">
    <property type="entry name" value="EF_HAND_1"/>
    <property type="match status" value="2"/>
</dbReference>
<dbReference type="AlphaFoldDB" id="A0A0M6YMF1"/>